<keyword evidence="2 12" id="KW-0507">mRNA processing</keyword>
<dbReference type="GO" id="GO:0140818">
    <property type="term" value="F:mRNA 5'-triphosphate monophosphatase activity"/>
    <property type="evidence" value="ECO:0007669"/>
    <property type="project" value="UniProtKB-EC"/>
</dbReference>
<comment type="catalytic activity">
    <reaction evidence="12">
        <text>a 5'-end triphospho-ribonucleoside in mRNA + H2O = a 5'-end diphospho-ribonucleoside in mRNA + phosphate + H(+)</text>
        <dbReference type="Rhea" id="RHEA:67004"/>
        <dbReference type="Rhea" id="RHEA-COMP:17164"/>
        <dbReference type="Rhea" id="RHEA-COMP:17165"/>
        <dbReference type="ChEBI" id="CHEBI:15377"/>
        <dbReference type="ChEBI" id="CHEBI:15378"/>
        <dbReference type="ChEBI" id="CHEBI:43474"/>
        <dbReference type="ChEBI" id="CHEBI:167616"/>
        <dbReference type="ChEBI" id="CHEBI:167618"/>
        <dbReference type="EC" id="3.6.1.74"/>
    </reaction>
</comment>
<dbReference type="PIRSF" id="PIRSF036958">
    <property type="entry name" value="mRNA_capping_HCE"/>
    <property type="match status" value="1"/>
</dbReference>
<dbReference type="GO" id="GO:0005524">
    <property type="term" value="F:ATP binding"/>
    <property type="evidence" value="ECO:0007669"/>
    <property type="project" value="InterPro"/>
</dbReference>
<comment type="caution">
    <text evidence="19">The sequence shown here is derived from an EMBL/GenBank/DDBJ whole genome shotgun (WGS) entry which is preliminary data.</text>
</comment>
<dbReference type="GO" id="GO:0006370">
    <property type="term" value="P:7-methylguanosine mRNA capping"/>
    <property type="evidence" value="ECO:0007669"/>
    <property type="project" value="UniProtKB-UniRule"/>
</dbReference>
<dbReference type="PROSITE" id="PS00383">
    <property type="entry name" value="TYR_PHOSPHATASE_1"/>
    <property type="match status" value="1"/>
</dbReference>
<dbReference type="SUPFAM" id="SSF50249">
    <property type="entry name" value="Nucleic acid-binding proteins"/>
    <property type="match status" value="1"/>
</dbReference>
<feature type="compositionally biased region" description="Polar residues" evidence="16">
    <location>
        <begin position="214"/>
        <end position="225"/>
    </location>
</feature>
<evidence type="ECO:0000256" key="9">
    <source>
        <dbReference type="ARBA" id="ARBA00023134"/>
    </source>
</evidence>
<evidence type="ECO:0000256" key="10">
    <source>
        <dbReference type="ARBA" id="ARBA00023242"/>
    </source>
</evidence>
<dbReference type="InterPro" id="IPR012340">
    <property type="entry name" value="NA-bd_OB-fold"/>
</dbReference>
<dbReference type="PROSITE" id="PS50056">
    <property type="entry name" value="TYR_PHOSPHATASE_2"/>
    <property type="match status" value="1"/>
</dbReference>
<keyword evidence="8 12" id="KW-0506">mRNA capping</keyword>
<feature type="domain" description="Tyrosine specific protein phosphatases" evidence="18">
    <location>
        <begin position="112"/>
        <end position="178"/>
    </location>
</feature>
<evidence type="ECO:0000313" key="19">
    <source>
        <dbReference type="EMBL" id="CAD6193611.1"/>
    </source>
</evidence>
<evidence type="ECO:0000256" key="8">
    <source>
        <dbReference type="ARBA" id="ARBA00023042"/>
    </source>
</evidence>
<evidence type="ECO:0000256" key="7">
    <source>
        <dbReference type="ARBA" id="ARBA00022912"/>
    </source>
</evidence>
<dbReference type="SUPFAM" id="SSF52799">
    <property type="entry name" value="(Phosphotyrosine protein) phosphatases II"/>
    <property type="match status" value="1"/>
</dbReference>
<feature type="binding site" evidence="15">
    <location>
        <begin position="533"/>
        <end position="538"/>
    </location>
    <ligand>
        <name>GTP</name>
        <dbReference type="ChEBI" id="CHEBI:37565"/>
    </ligand>
</feature>
<keyword evidence="6 12" id="KW-0378">Hydrolase</keyword>
<dbReference type="InterPro" id="IPR000340">
    <property type="entry name" value="Dual-sp_phosphatase_cat-dom"/>
</dbReference>
<dbReference type="Gene3D" id="3.30.470.30">
    <property type="entry name" value="DNA ligase/mRNA capping enzyme"/>
    <property type="match status" value="1"/>
</dbReference>
<comment type="function">
    <text evidence="12">Bifunctional mRNA-capping enzyme exhibiting RNA 5'-triphosphate monophosphatase activity in the N-terminal part and mRNA guanylyltransferase activity in the C-terminal part. Catalyzes the first two steps of cap formation: by removing the gamma-phosphate from the 5'-triphosphate end of nascent mRNA to yield a diphosphate end, and by transferring the GMP moiety of GTP to the 5'-diphosphate terminus of RNA via a covalent enzyme-GMP reaction intermediate.</text>
</comment>
<evidence type="ECO:0000256" key="11">
    <source>
        <dbReference type="ARBA" id="ARBA00044624"/>
    </source>
</evidence>
<dbReference type="EC" id="2.7.7.50" evidence="12"/>
<evidence type="ECO:0000259" key="18">
    <source>
        <dbReference type="PROSITE" id="PS50056"/>
    </source>
</evidence>
<evidence type="ECO:0000256" key="5">
    <source>
        <dbReference type="ARBA" id="ARBA00022741"/>
    </source>
</evidence>
<dbReference type="CDD" id="cd07895">
    <property type="entry name" value="Adenylation_mRNA_capping"/>
    <property type="match status" value="1"/>
</dbReference>
<dbReference type="PANTHER" id="PTHR10367:SF17">
    <property type="entry name" value="MRNA-CAPPING ENZYME"/>
    <property type="match status" value="1"/>
</dbReference>
<dbReference type="AlphaFoldDB" id="A0A8S1HGY6"/>
<feature type="region of interest" description="Disordered" evidence="16">
    <location>
        <begin position="192"/>
        <end position="227"/>
    </location>
</feature>
<feature type="binding site" evidence="15">
    <location>
        <begin position="337"/>
        <end position="339"/>
    </location>
    <ligand>
        <name>GTP</name>
        <dbReference type="ChEBI" id="CHEBI:37565"/>
    </ligand>
</feature>
<keyword evidence="20" id="KW-1185">Reference proteome</keyword>
<dbReference type="PANTHER" id="PTHR10367">
    <property type="entry name" value="MRNA-CAPPING ENZYME"/>
    <property type="match status" value="1"/>
</dbReference>
<accession>A0A8S1HGY6</accession>
<proteinExistence type="inferred from homology"/>
<dbReference type="InterPro" id="IPR000387">
    <property type="entry name" value="Tyr_Pase_dom"/>
</dbReference>
<feature type="binding site" evidence="15">
    <location>
        <position position="295"/>
    </location>
    <ligand>
        <name>GTP</name>
        <dbReference type="ChEBI" id="CHEBI:37565"/>
    </ligand>
</feature>
<evidence type="ECO:0000256" key="4">
    <source>
        <dbReference type="ARBA" id="ARBA00022695"/>
    </source>
</evidence>
<dbReference type="PROSITE" id="PS50054">
    <property type="entry name" value="TYR_PHOSPHATASE_DUAL"/>
    <property type="match status" value="1"/>
</dbReference>
<dbReference type="InterPro" id="IPR001339">
    <property type="entry name" value="mRNA_cap_enzyme_adenylation"/>
</dbReference>
<feature type="binding site" evidence="15">
    <location>
        <position position="311"/>
    </location>
    <ligand>
        <name>GTP</name>
        <dbReference type="ChEBI" id="CHEBI:37565"/>
    </ligand>
</feature>
<evidence type="ECO:0000256" key="1">
    <source>
        <dbReference type="ARBA" id="ARBA00004123"/>
    </source>
</evidence>
<dbReference type="Pfam" id="PF03919">
    <property type="entry name" value="mRNA_cap_C"/>
    <property type="match status" value="1"/>
</dbReference>
<dbReference type="GO" id="GO:0005525">
    <property type="term" value="F:GTP binding"/>
    <property type="evidence" value="ECO:0007669"/>
    <property type="project" value="UniProtKB-UniRule"/>
</dbReference>
<dbReference type="InterPro" id="IPR020422">
    <property type="entry name" value="TYR_PHOSPHATASE_DUAL_dom"/>
</dbReference>
<dbReference type="InterPro" id="IPR029021">
    <property type="entry name" value="Prot-tyrosine_phosphatase-like"/>
</dbReference>
<organism evidence="19 20">
    <name type="scientific">Caenorhabditis auriculariae</name>
    <dbReference type="NCBI Taxonomy" id="2777116"/>
    <lineage>
        <taxon>Eukaryota</taxon>
        <taxon>Metazoa</taxon>
        <taxon>Ecdysozoa</taxon>
        <taxon>Nematoda</taxon>
        <taxon>Chromadorea</taxon>
        <taxon>Rhabditida</taxon>
        <taxon>Rhabditina</taxon>
        <taxon>Rhabditomorpha</taxon>
        <taxon>Rhabditoidea</taxon>
        <taxon>Rhabditidae</taxon>
        <taxon>Peloderinae</taxon>
        <taxon>Caenorhabditis</taxon>
    </lineage>
</organism>
<evidence type="ECO:0000256" key="13">
    <source>
        <dbReference type="PIRSR" id="PIRSR036958-1"/>
    </source>
</evidence>
<dbReference type="InterPro" id="IPR051029">
    <property type="entry name" value="mRNA_Capping_Enz/RNA_Phosphat"/>
</dbReference>
<feature type="domain" description="Tyrosine-protein phosphatase" evidence="17">
    <location>
        <begin position="41"/>
        <end position="190"/>
    </location>
</feature>
<gene>
    <name evidence="19" type="ORF">CAUJ_LOCUS9530</name>
</gene>
<reference evidence="19" key="1">
    <citation type="submission" date="2020-10" db="EMBL/GenBank/DDBJ databases">
        <authorList>
            <person name="Kikuchi T."/>
        </authorList>
    </citation>
    <scope>NUCLEOTIDE SEQUENCE</scope>
    <source>
        <strain evidence="19">NKZ352</strain>
    </source>
</reference>
<keyword evidence="9 12" id="KW-0342">GTP-binding</keyword>
<evidence type="ECO:0000256" key="6">
    <source>
        <dbReference type="ARBA" id="ARBA00022801"/>
    </source>
</evidence>
<feature type="active site" description="Phosphocysteine intermediate" evidence="13">
    <location>
        <position position="134"/>
    </location>
</feature>
<keyword evidence="4 12" id="KW-0548">Nucleotidyltransferase</keyword>
<keyword evidence="3 12" id="KW-0808">Transferase</keyword>
<evidence type="ECO:0000256" key="15">
    <source>
        <dbReference type="PIRSR" id="PIRSR036958-3"/>
    </source>
</evidence>
<dbReference type="InterPro" id="IPR013846">
    <property type="entry name" value="mRNA_cap_enzyme_C"/>
</dbReference>
<keyword evidence="10 12" id="KW-0539">Nucleus</keyword>
<dbReference type="InterPro" id="IPR017074">
    <property type="entry name" value="mRNA_cap_enz_bifunc"/>
</dbReference>
<dbReference type="Proteomes" id="UP000835052">
    <property type="component" value="Unassembled WGS sequence"/>
</dbReference>
<comment type="catalytic activity">
    <reaction evidence="11">
        <text>a 5'-end diphospho-ribonucleoside in mRNA + GTP + H(+) = a 5'-end (5'-triphosphoguanosine)-ribonucleoside in mRNA + diphosphate</text>
        <dbReference type="Rhea" id="RHEA:67012"/>
        <dbReference type="Rhea" id="RHEA-COMP:17165"/>
        <dbReference type="Rhea" id="RHEA-COMP:17166"/>
        <dbReference type="ChEBI" id="CHEBI:15378"/>
        <dbReference type="ChEBI" id="CHEBI:33019"/>
        <dbReference type="ChEBI" id="CHEBI:37565"/>
        <dbReference type="ChEBI" id="CHEBI:167616"/>
        <dbReference type="ChEBI" id="CHEBI:167617"/>
        <dbReference type="EC" id="2.7.7.50"/>
    </reaction>
    <physiologicalReaction direction="left-to-right" evidence="11">
        <dbReference type="Rhea" id="RHEA:67013"/>
    </physiologicalReaction>
</comment>
<dbReference type="OrthoDB" id="200924at2759"/>
<dbReference type="SUPFAM" id="SSF56091">
    <property type="entry name" value="DNA ligase/mRNA capping enzyme, catalytic domain"/>
    <property type="match status" value="1"/>
</dbReference>
<dbReference type="GO" id="GO:0005634">
    <property type="term" value="C:nucleus"/>
    <property type="evidence" value="ECO:0007669"/>
    <property type="project" value="UniProtKB-SubCell"/>
</dbReference>
<feature type="binding site" evidence="15">
    <location>
        <begin position="457"/>
        <end position="459"/>
    </location>
    <ligand>
        <name>GTP</name>
        <dbReference type="ChEBI" id="CHEBI:37565"/>
    </ligand>
</feature>
<name>A0A8S1HGY6_9PELO</name>
<dbReference type="GO" id="GO:0004484">
    <property type="term" value="F:mRNA guanylyltransferase activity"/>
    <property type="evidence" value="ECO:0007669"/>
    <property type="project" value="UniProtKB-UniRule"/>
</dbReference>
<dbReference type="GO" id="GO:0004721">
    <property type="term" value="F:phosphoprotein phosphatase activity"/>
    <property type="evidence" value="ECO:0007669"/>
    <property type="project" value="UniProtKB-UniRule"/>
</dbReference>
<comment type="subcellular location">
    <subcellularLocation>
        <location evidence="1 12">Nucleus</location>
    </subcellularLocation>
</comment>
<comment type="similarity">
    <text evidence="12">In the C-terminal section; belongs to the eukaryotic GTase family.</text>
</comment>
<evidence type="ECO:0000256" key="16">
    <source>
        <dbReference type="SAM" id="MobiDB-lite"/>
    </source>
</evidence>
<dbReference type="Gene3D" id="3.90.190.10">
    <property type="entry name" value="Protein tyrosine phosphatase superfamily"/>
    <property type="match status" value="1"/>
</dbReference>
<keyword evidence="7" id="KW-0904">Protein phosphatase</keyword>
<keyword evidence="5 12" id="KW-0547">Nucleotide-binding</keyword>
<evidence type="ECO:0000313" key="20">
    <source>
        <dbReference type="Proteomes" id="UP000835052"/>
    </source>
</evidence>
<dbReference type="EMBL" id="CAJGYM010000037">
    <property type="protein sequence ID" value="CAD6193611.1"/>
    <property type="molecule type" value="Genomic_DNA"/>
</dbReference>
<dbReference type="FunFam" id="3.30.470.30:FF:000040">
    <property type="entry name" value="mRNA-capping enzyme"/>
    <property type="match status" value="1"/>
</dbReference>
<dbReference type="Pfam" id="PF01331">
    <property type="entry name" value="mRNA_cap_enzyme"/>
    <property type="match status" value="1"/>
</dbReference>
<dbReference type="InterPro" id="IPR016130">
    <property type="entry name" value="Tyr_Pase_AS"/>
</dbReference>
<sequence>MAGPTPAKVRKGIPDRWMYCPKVGSLIMDLFLPFKTPLCALYDPEISDKKLRFHPEDVMNHVNLDGKKVGLWIDLTKTDRYYFSDEFAQQGCIYKKLPLAGHNATPTPEETQTFIDIVTKFEKANPGKVVGVHCTHGFNRTGFLIVAYLFHLGWALDAAVGEFRKARPDGIYKQDYIDDLFKRFGDEDDDIIQSPGRPLWENGDPGSFEASNGDGASTSRQQKASGKQFMDGRVAHVYLCEDDVKKKMLQSKIRELCGFRKQGFPGLQPVSLSRDNLKMLAMEPYKVSWKADGMRYMVYIYDKNEIYAFDRDNEVFEISNLQFPGRKGGHVRNTLVDAEMIIDKVEINGVVKELPRLLIYDIIQFQEINIAKQNFDIRTECIRRELIFPRNEAMKRGQLDQNSQSMSVRIKEFWLIEAVAKLFEPKFTQNVGHEIDGLIFQPVNQPYSAGRCDTVLKWKPPSHNSVDFKLHIEKVQKEGFLPEYKGLLYVLHSDQPFGFMKATNTLKKYDNKIIECTLKIDHEGRPMEWVFMRERTDKSAPNAFTTAANVVETMLHPITKDFLCTFIAKQGFKLCERRRDAGDEPPQKRPR</sequence>
<dbReference type="GO" id="GO:0004651">
    <property type="term" value="F:polynucleotide 5'-phosphatase activity"/>
    <property type="evidence" value="ECO:0007669"/>
    <property type="project" value="UniProtKB-UniRule"/>
</dbReference>
<evidence type="ECO:0000256" key="14">
    <source>
        <dbReference type="PIRSR" id="PIRSR036958-2"/>
    </source>
</evidence>
<evidence type="ECO:0000256" key="3">
    <source>
        <dbReference type="ARBA" id="ARBA00022679"/>
    </source>
</evidence>
<protein>
    <recommendedName>
        <fullName evidence="12">mRNA-capping enzyme</fullName>
    </recommendedName>
    <domain>
        <recommendedName>
            <fullName evidence="12">mRNA 5'-triphosphate monophosphatase</fullName>
            <ecNumber evidence="12">3.6.1.74</ecNumber>
        </recommendedName>
        <alternativeName>
            <fullName evidence="12">mRNA 5'-phosphatase</fullName>
        </alternativeName>
    </domain>
    <domain>
        <recommendedName>
            <fullName evidence="12">mRNA guanylyltransferase</fullName>
            <ecNumber evidence="12">2.7.7.50</ecNumber>
        </recommendedName>
        <alternativeName>
            <fullName evidence="12">GTP--RNA guanylyltransferase</fullName>
            <shortName evidence="12">GTase</shortName>
        </alternativeName>
    </domain>
</protein>
<dbReference type="Pfam" id="PF00782">
    <property type="entry name" value="DSPc"/>
    <property type="match status" value="1"/>
</dbReference>
<dbReference type="Gene3D" id="2.40.50.140">
    <property type="entry name" value="Nucleic acid-binding proteins"/>
    <property type="match status" value="1"/>
</dbReference>
<feature type="active site" description="N6-GMP-lysine intermediate" evidence="14">
    <location>
        <position position="290"/>
    </location>
</feature>
<comment type="similarity">
    <text evidence="12">In the N-terminal section; belongs to the non-receptor class of the protein-tyrosine phosphatase family.</text>
</comment>
<dbReference type="EC" id="3.6.1.74" evidence="12"/>
<dbReference type="FunFam" id="2.40.50.140:FF:000291">
    <property type="entry name" value="mRNA-capping enzyme"/>
    <property type="match status" value="1"/>
</dbReference>
<evidence type="ECO:0000259" key="17">
    <source>
        <dbReference type="PROSITE" id="PS50054"/>
    </source>
</evidence>
<evidence type="ECO:0000256" key="2">
    <source>
        <dbReference type="ARBA" id="ARBA00022664"/>
    </source>
</evidence>
<evidence type="ECO:0000256" key="12">
    <source>
        <dbReference type="PIRNR" id="PIRNR036958"/>
    </source>
</evidence>